<protein>
    <submittedName>
        <fullName evidence="3">Uncharacterized protein</fullName>
    </submittedName>
</protein>
<proteinExistence type="predicted"/>
<keyword evidence="4" id="KW-1185">Reference proteome</keyword>
<dbReference type="EMBL" id="JAAWWB010000032">
    <property type="protein sequence ID" value="KAG6743637.1"/>
    <property type="molecule type" value="Genomic_DNA"/>
</dbReference>
<dbReference type="OrthoDB" id="2342932at2759"/>
<name>A0A8X7Y662_POPTO</name>
<feature type="domain" description="SKP1 component POZ" evidence="2">
    <location>
        <begin position="708"/>
        <end position="768"/>
    </location>
</feature>
<dbReference type="GO" id="GO:0006511">
    <property type="term" value="P:ubiquitin-dependent protein catabolic process"/>
    <property type="evidence" value="ECO:0007669"/>
    <property type="project" value="InterPro"/>
</dbReference>
<dbReference type="InterPro" id="IPR016897">
    <property type="entry name" value="SKP1"/>
</dbReference>
<dbReference type="InterPro" id="IPR001232">
    <property type="entry name" value="SKP1-like"/>
</dbReference>
<dbReference type="Proteomes" id="UP000886885">
    <property type="component" value="Chromosome 16D"/>
</dbReference>
<evidence type="ECO:0000313" key="3">
    <source>
        <dbReference type="EMBL" id="KAG6743637.1"/>
    </source>
</evidence>
<evidence type="ECO:0000259" key="2">
    <source>
        <dbReference type="Pfam" id="PF03931"/>
    </source>
</evidence>
<dbReference type="InterPro" id="IPR016072">
    <property type="entry name" value="Skp1_comp_dimer"/>
</dbReference>
<accession>A0A8X7Y662</accession>
<dbReference type="InterPro" id="IPR016073">
    <property type="entry name" value="Skp1_comp_POZ"/>
</dbReference>
<organism evidence="3 4">
    <name type="scientific">Populus tomentosa</name>
    <name type="common">Chinese white poplar</name>
    <dbReference type="NCBI Taxonomy" id="118781"/>
    <lineage>
        <taxon>Eukaryota</taxon>
        <taxon>Viridiplantae</taxon>
        <taxon>Streptophyta</taxon>
        <taxon>Embryophyta</taxon>
        <taxon>Tracheophyta</taxon>
        <taxon>Spermatophyta</taxon>
        <taxon>Magnoliopsida</taxon>
        <taxon>eudicotyledons</taxon>
        <taxon>Gunneridae</taxon>
        <taxon>Pentapetalae</taxon>
        <taxon>rosids</taxon>
        <taxon>fabids</taxon>
        <taxon>Malpighiales</taxon>
        <taxon>Salicaceae</taxon>
        <taxon>Saliceae</taxon>
        <taxon>Populus</taxon>
    </lineage>
</organism>
<comment type="caution">
    <text evidence="3">The sequence shown here is derived from an EMBL/GenBank/DDBJ whole genome shotgun (WGS) entry which is preliminary data.</text>
</comment>
<sequence length="850" mass="98753">MDNFNLCSAYRGSNNLERYDCFDVQCDNMYCYTITTDNEICLMQWIVRLFSLTFPNSGKRLKVSMDMIWDQSVDDHSFFIPVTLQFCYEHFCIIYHVSPPQNFPIVSLENFLNHDYVDFFGFQMLYKVRYLRQQYNLVVKNWFDISCQVCLSTPAFLRNHDVSVPLQTLVSVIFSKKYLKPDDILQSNWRLRELSLDKIITFSLLLLANSLTSSFKLTNLLLMKSFNLRSICLGGDDLEGVEIFDVQCDNMRCAATVTSNAARLMDLIGNLCRLVTNPDSGTRLRVSMDMIRDKPVDDDAKVDPPVTLQFCYEHFCIIYHVNPPDNFPTSSLENFLNHDCIDFFGFEMKPKVEYLRRAYNLVVKNWFDIPSEARLSNPARFGDKVDLSLHEMVSMEFSREYSKATDLLQSKWRSSKLSTDQEKKPKLTMDFTFLVPLFFKLFESSPSTILSIVFLGGNHIENYLAYELQCDNMHCYTTVTRNATYLTNWIAELLSAFVPHGGRRLRVSMDMIWDQFVNDANLYPPVTLQFCYEHTCIIYQVSPPDNFPRSSLEHFLNHDHVDFFGFEMLYKVQYLRQAYNLVVRNWFDIPCQACLANPTSQAVGDRIIKNRSVEYVRKFFGVENEFTPGEEAKLRDEHSWAFEKRLLELAKGKRGEVKYFTLIIMFRHCFQVFNPFFSSFLSDLTMASSAEATETSKPSTETTTKGAKIITLKISDEAIFEVEDSVAMEILVMVKSFLKDQSPSTEIVPLPNVLANPFSQFIEFCKEHIMFKENPDKEKQKKISEFFLKEKSNEELLDMITVAKYLEAEGLLDLLSQAVADRIQIKSVEYMRKFFGIENDFTPEEEANAM</sequence>
<feature type="domain" description="SKP1 component dimerisation" evidence="1">
    <location>
        <begin position="599"/>
        <end position="641"/>
    </location>
</feature>
<dbReference type="Pfam" id="PF01466">
    <property type="entry name" value="Skp1"/>
    <property type="match status" value="2"/>
</dbReference>
<dbReference type="AlphaFoldDB" id="A0A8X7Y662"/>
<gene>
    <name evidence="3" type="ORF">POTOM_052338</name>
</gene>
<dbReference type="Pfam" id="PF03931">
    <property type="entry name" value="Skp1_POZ"/>
    <property type="match status" value="1"/>
</dbReference>
<feature type="domain" description="SKP1 component dimerisation" evidence="1">
    <location>
        <begin position="810"/>
        <end position="847"/>
    </location>
</feature>
<evidence type="ECO:0000313" key="4">
    <source>
        <dbReference type="Proteomes" id="UP000886885"/>
    </source>
</evidence>
<reference evidence="3" key="1">
    <citation type="journal article" date="2020" name="bioRxiv">
        <title>Hybrid origin of Populus tomentosa Carr. identified through genome sequencing and phylogenomic analysis.</title>
        <authorList>
            <person name="An X."/>
            <person name="Gao K."/>
            <person name="Chen Z."/>
            <person name="Li J."/>
            <person name="Yang X."/>
            <person name="Yang X."/>
            <person name="Zhou J."/>
            <person name="Guo T."/>
            <person name="Zhao T."/>
            <person name="Huang S."/>
            <person name="Miao D."/>
            <person name="Khan W.U."/>
            <person name="Rao P."/>
            <person name="Ye M."/>
            <person name="Lei B."/>
            <person name="Liao W."/>
            <person name="Wang J."/>
            <person name="Ji L."/>
            <person name="Li Y."/>
            <person name="Guo B."/>
            <person name="Mustafa N.S."/>
            <person name="Li S."/>
            <person name="Yun Q."/>
            <person name="Keller S.R."/>
            <person name="Mao J."/>
            <person name="Zhang R."/>
            <person name="Strauss S.H."/>
        </authorList>
    </citation>
    <scope>NUCLEOTIDE SEQUENCE</scope>
    <source>
        <strain evidence="3">GM15</strain>
        <tissue evidence="3">Leaf</tissue>
    </source>
</reference>
<dbReference type="SMART" id="SM00512">
    <property type="entry name" value="Skp1"/>
    <property type="match status" value="1"/>
</dbReference>
<dbReference type="PANTHER" id="PTHR11165">
    <property type="entry name" value="SKP1"/>
    <property type="match status" value="1"/>
</dbReference>
<evidence type="ECO:0000259" key="1">
    <source>
        <dbReference type="Pfam" id="PF01466"/>
    </source>
</evidence>